<keyword evidence="5" id="KW-1185">Reference proteome</keyword>
<proteinExistence type="predicted"/>
<reference evidence="5" key="1">
    <citation type="journal article" date="2019" name="Int. J. Syst. Evol. Microbiol.">
        <title>The Global Catalogue of Microorganisms (GCM) 10K type strain sequencing project: providing services to taxonomists for standard genome sequencing and annotation.</title>
        <authorList>
            <consortium name="The Broad Institute Genomics Platform"/>
            <consortium name="The Broad Institute Genome Sequencing Center for Infectious Disease"/>
            <person name="Wu L."/>
            <person name="Ma J."/>
        </authorList>
    </citation>
    <scope>NUCLEOTIDE SEQUENCE [LARGE SCALE GENOMIC DNA]</scope>
    <source>
        <strain evidence="5">CCUG 36956</strain>
    </source>
</reference>
<dbReference type="InterPro" id="IPR058489">
    <property type="entry name" value="DUF8176"/>
</dbReference>
<evidence type="ECO:0000313" key="4">
    <source>
        <dbReference type="EMBL" id="MFC6012473.1"/>
    </source>
</evidence>
<feature type="compositionally biased region" description="Basic and acidic residues" evidence="1">
    <location>
        <begin position="99"/>
        <end position="118"/>
    </location>
</feature>
<evidence type="ECO:0000259" key="3">
    <source>
        <dbReference type="Pfam" id="PF26527"/>
    </source>
</evidence>
<feature type="compositionally biased region" description="Basic and acidic residues" evidence="1">
    <location>
        <begin position="149"/>
        <end position="165"/>
    </location>
</feature>
<organism evidence="4 5">
    <name type="scientific">Nocardia lasii</name>
    <dbReference type="NCBI Taxonomy" id="1616107"/>
    <lineage>
        <taxon>Bacteria</taxon>
        <taxon>Bacillati</taxon>
        <taxon>Actinomycetota</taxon>
        <taxon>Actinomycetes</taxon>
        <taxon>Mycobacteriales</taxon>
        <taxon>Nocardiaceae</taxon>
        <taxon>Nocardia</taxon>
    </lineage>
</organism>
<accession>A0ABW1JW88</accession>
<comment type="caution">
    <text evidence="4">The sequence shown here is derived from an EMBL/GenBank/DDBJ whole genome shotgun (WGS) entry which is preliminary data.</text>
</comment>
<feature type="region of interest" description="Disordered" evidence="1">
    <location>
        <begin position="13"/>
        <end position="213"/>
    </location>
</feature>
<dbReference type="Pfam" id="PF26527">
    <property type="entry name" value="DUF8176"/>
    <property type="match status" value="1"/>
</dbReference>
<evidence type="ECO:0000256" key="2">
    <source>
        <dbReference type="SAM" id="Phobius"/>
    </source>
</evidence>
<name>A0ABW1JW88_9NOCA</name>
<keyword evidence="2" id="KW-0472">Membrane</keyword>
<feature type="compositionally biased region" description="Basic and acidic residues" evidence="1">
    <location>
        <begin position="190"/>
        <end position="201"/>
    </location>
</feature>
<evidence type="ECO:0000256" key="1">
    <source>
        <dbReference type="SAM" id="MobiDB-lite"/>
    </source>
</evidence>
<feature type="domain" description="DUF8176" evidence="3">
    <location>
        <begin position="331"/>
        <end position="449"/>
    </location>
</feature>
<dbReference type="Proteomes" id="UP001596223">
    <property type="component" value="Unassembled WGS sequence"/>
</dbReference>
<dbReference type="RefSeq" id="WP_378606080.1">
    <property type="nucleotide sequence ID" value="NZ_JBHSQN010000010.1"/>
</dbReference>
<feature type="compositionally biased region" description="Pro residues" evidence="1">
    <location>
        <begin position="202"/>
        <end position="211"/>
    </location>
</feature>
<feature type="transmembrane region" description="Helical" evidence="2">
    <location>
        <begin position="280"/>
        <end position="303"/>
    </location>
</feature>
<keyword evidence="2" id="KW-1133">Transmembrane helix</keyword>
<gene>
    <name evidence="4" type="ORF">ACFP3H_15540</name>
</gene>
<dbReference type="EMBL" id="JBHSQN010000010">
    <property type="protein sequence ID" value="MFC6012473.1"/>
    <property type="molecule type" value="Genomic_DNA"/>
</dbReference>
<keyword evidence="2" id="KW-0812">Transmembrane</keyword>
<evidence type="ECO:0000313" key="5">
    <source>
        <dbReference type="Proteomes" id="UP001596223"/>
    </source>
</evidence>
<sequence>MLKSYNELSRWYSALEPETTDVPARRDTAEQGASDEEPSTAHTASDDSSQSPPDTATDPASEAFAVSGHGDGEVVASTAQVVEPSGSHGGQTETVIPWADREVAERAGEPTAPEEKVDPFSLALDYEPIPTTDPRGRGIELPAVGQELTAERPDAVPTEYDKRPSPIEPEPAFAHPTDGKRPSSVEPEPDVAHSTDSKRPSPIEPEPPLAPPAELAARRRSDYTGGWSDWVAEPAPGPDDDYDAELVQFPWPEAVDDDYDDAHVLAPSGSLRPARTGQRVWVVLGVAVLVLALVATGVLFLLFGRGGDTVEPDDAALRFAVGNVMADTTGACPTERTATVVRSAEPGGTQSGPDAVLAFQHAYYVTRSGELARAVVAPDATVSPAAVIQRGIDSIPVGTTHCVRITTVAPGRFTVEVTEFRPAGAPATYTKQSVRTALVGDRTLITGIAAG</sequence>
<protein>
    <recommendedName>
        <fullName evidence="3">DUF8176 domain-containing protein</fullName>
    </recommendedName>
</protein>
<feature type="compositionally biased region" description="Polar residues" evidence="1">
    <location>
        <begin position="40"/>
        <end position="54"/>
    </location>
</feature>